<keyword evidence="1" id="KW-1133">Transmembrane helix</keyword>
<dbReference type="GO" id="GO:0005886">
    <property type="term" value="C:plasma membrane"/>
    <property type="evidence" value="ECO:0007669"/>
    <property type="project" value="TreeGrafter"/>
</dbReference>
<feature type="transmembrane region" description="Helical" evidence="1">
    <location>
        <begin position="30"/>
        <end position="54"/>
    </location>
</feature>
<dbReference type="Proteomes" id="UP000186553">
    <property type="component" value="Unassembled WGS sequence"/>
</dbReference>
<dbReference type="Gene3D" id="3.40.50.620">
    <property type="entry name" value="HUPs"/>
    <property type="match status" value="1"/>
</dbReference>
<dbReference type="InterPro" id="IPR003848">
    <property type="entry name" value="DUF218"/>
</dbReference>
<dbReference type="AlphaFoldDB" id="A0A1C3CY92"/>
<keyword evidence="4" id="KW-1185">Reference proteome</keyword>
<keyword evidence="1" id="KW-0812">Transmembrane</keyword>
<feature type="domain" description="DUF218" evidence="2">
    <location>
        <begin position="100"/>
        <end position="256"/>
    </location>
</feature>
<name>A0A1C3CY92_9GAMM</name>
<dbReference type="OrthoDB" id="9782395at2"/>
<keyword evidence="1" id="KW-0472">Membrane</keyword>
<proteinExistence type="predicted"/>
<dbReference type="Pfam" id="PF02698">
    <property type="entry name" value="DUF218"/>
    <property type="match status" value="1"/>
</dbReference>
<dbReference type="GO" id="GO:0043164">
    <property type="term" value="P:Gram-negative-bacterium-type cell wall biogenesis"/>
    <property type="evidence" value="ECO:0007669"/>
    <property type="project" value="TreeGrafter"/>
</dbReference>
<evidence type="ECO:0000313" key="4">
    <source>
        <dbReference type="Proteomes" id="UP000186553"/>
    </source>
</evidence>
<reference evidence="3 4" key="1">
    <citation type="submission" date="2016-07" db="EMBL/GenBank/DDBJ databases">
        <title>Acinetobacter sp. ANC 4603.</title>
        <authorList>
            <person name="Radolfova-Krizova L."/>
            <person name="Nemec A."/>
        </authorList>
    </citation>
    <scope>NUCLEOTIDE SEQUENCE [LARGE SCALE GENOMIC DNA]</scope>
    <source>
        <strain evidence="3 4">ANC 4603</strain>
    </source>
</reference>
<dbReference type="STRING" id="1891224.BBP83_05315"/>
<comment type="caution">
    <text evidence="3">The sequence shown here is derived from an EMBL/GenBank/DDBJ whole genome shotgun (WGS) entry which is preliminary data.</text>
</comment>
<dbReference type="CDD" id="cd06259">
    <property type="entry name" value="YdcF-like"/>
    <property type="match status" value="1"/>
</dbReference>
<evidence type="ECO:0000313" key="3">
    <source>
        <dbReference type="EMBL" id="ODA13785.1"/>
    </source>
</evidence>
<sequence>MKRLFLFIAGALLLIDGLWLISMDKIHLGIVLPLLIAVIFIVTALFDNAIHQYLARHATFKKIWKLCWAGFWVWLISLAGFFAYLQYSIAQSNHIPPVKAILVLGSGIEHGQPSATLKTRLDVASDIALNNPEAVLIMTGGLGFNEKVSEAEVMKTYIVQNYHVNPEHIYLEDRSTSTELNIINSKAILKDLNIRLNQPIAIATSDFHLPRASAIAQYQGYTNIYTISAPTPLYIRYNSWLREYFAFLSGWLLREY</sequence>
<gene>
    <name evidence="3" type="ORF">BBP83_05315</name>
</gene>
<dbReference type="RefSeq" id="WP_068886620.1">
    <property type="nucleotide sequence ID" value="NZ_CBCRUU010000001.1"/>
</dbReference>
<evidence type="ECO:0000259" key="2">
    <source>
        <dbReference type="Pfam" id="PF02698"/>
    </source>
</evidence>
<evidence type="ECO:0000256" key="1">
    <source>
        <dbReference type="SAM" id="Phobius"/>
    </source>
</evidence>
<dbReference type="GO" id="GO:0000270">
    <property type="term" value="P:peptidoglycan metabolic process"/>
    <property type="evidence" value="ECO:0007669"/>
    <property type="project" value="TreeGrafter"/>
</dbReference>
<dbReference type="PANTHER" id="PTHR30336">
    <property type="entry name" value="INNER MEMBRANE PROTEIN, PROBABLE PERMEASE"/>
    <property type="match status" value="1"/>
</dbReference>
<accession>A0A1C3CY92</accession>
<dbReference type="EMBL" id="MBDL01000008">
    <property type="protein sequence ID" value="ODA13785.1"/>
    <property type="molecule type" value="Genomic_DNA"/>
</dbReference>
<dbReference type="InterPro" id="IPR051599">
    <property type="entry name" value="Cell_Envelope_Assoc"/>
</dbReference>
<dbReference type="InterPro" id="IPR014729">
    <property type="entry name" value="Rossmann-like_a/b/a_fold"/>
</dbReference>
<organism evidence="3 4">
    <name type="scientific">Acinetobacter celticus</name>
    <dbReference type="NCBI Taxonomy" id="1891224"/>
    <lineage>
        <taxon>Bacteria</taxon>
        <taxon>Pseudomonadati</taxon>
        <taxon>Pseudomonadota</taxon>
        <taxon>Gammaproteobacteria</taxon>
        <taxon>Moraxellales</taxon>
        <taxon>Moraxellaceae</taxon>
        <taxon>Acinetobacter</taxon>
    </lineage>
</organism>
<dbReference type="PANTHER" id="PTHR30336:SF4">
    <property type="entry name" value="ENVELOPE BIOGENESIS FACTOR ELYC"/>
    <property type="match status" value="1"/>
</dbReference>
<protein>
    <recommendedName>
        <fullName evidence="2">DUF218 domain-containing protein</fullName>
    </recommendedName>
</protein>
<feature type="transmembrane region" description="Helical" evidence="1">
    <location>
        <begin position="66"/>
        <end position="87"/>
    </location>
</feature>